<keyword evidence="3" id="KW-1185">Reference proteome</keyword>
<keyword evidence="1" id="KW-0472">Membrane</keyword>
<protein>
    <submittedName>
        <fullName evidence="2">Uncharacterized protein</fullName>
    </submittedName>
</protein>
<dbReference type="Proteomes" id="UP000000311">
    <property type="component" value="Unassembled WGS sequence"/>
</dbReference>
<evidence type="ECO:0000256" key="1">
    <source>
        <dbReference type="SAM" id="Phobius"/>
    </source>
</evidence>
<proteinExistence type="predicted"/>
<evidence type="ECO:0000313" key="2">
    <source>
        <dbReference type="EMBL" id="EFN68080.1"/>
    </source>
</evidence>
<gene>
    <name evidence="2" type="ORF">EAG_15448</name>
</gene>
<dbReference type="InParanoid" id="E2AEQ9"/>
<feature type="transmembrane region" description="Helical" evidence="1">
    <location>
        <begin position="31"/>
        <end position="53"/>
    </location>
</feature>
<reference evidence="2 3" key="1">
    <citation type="journal article" date="2010" name="Science">
        <title>Genomic comparison of the ants Camponotus floridanus and Harpegnathos saltator.</title>
        <authorList>
            <person name="Bonasio R."/>
            <person name="Zhang G."/>
            <person name="Ye C."/>
            <person name="Mutti N.S."/>
            <person name="Fang X."/>
            <person name="Qin N."/>
            <person name="Donahue G."/>
            <person name="Yang P."/>
            <person name="Li Q."/>
            <person name="Li C."/>
            <person name="Zhang P."/>
            <person name="Huang Z."/>
            <person name="Berger S.L."/>
            <person name="Reinberg D."/>
            <person name="Wang J."/>
            <person name="Liebig J."/>
        </authorList>
    </citation>
    <scope>NUCLEOTIDE SEQUENCE [LARGE SCALE GENOMIC DNA]</scope>
    <source>
        <strain evidence="3">C129</strain>
    </source>
</reference>
<dbReference type="AlphaFoldDB" id="E2AEQ9"/>
<evidence type="ECO:0000313" key="3">
    <source>
        <dbReference type="Proteomes" id="UP000000311"/>
    </source>
</evidence>
<organism evidence="3">
    <name type="scientific">Camponotus floridanus</name>
    <name type="common">Florida carpenter ant</name>
    <dbReference type="NCBI Taxonomy" id="104421"/>
    <lineage>
        <taxon>Eukaryota</taxon>
        <taxon>Metazoa</taxon>
        <taxon>Ecdysozoa</taxon>
        <taxon>Arthropoda</taxon>
        <taxon>Hexapoda</taxon>
        <taxon>Insecta</taxon>
        <taxon>Pterygota</taxon>
        <taxon>Neoptera</taxon>
        <taxon>Endopterygota</taxon>
        <taxon>Hymenoptera</taxon>
        <taxon>Apocrita</taxon>
        <taxon>Aculeata</taxon>
        <taxon>Formicoidea</taxon>
        <taxon>Formicidae</taxon>
        <taxon>Formicinae</taxon>
        <taxon>Camponotus</taxon>
    </lineage>
</organism>
<name>E2AEQ9_CAMFO</name>
<accession>E2AEQ9</accession>
<sequence length="90" mass="10851">MDFVPNVPKNLIRPEFCVYSPWFYEDAASRLYFYGPVSICVISSICLSIYTALKIVRYEKDTARHLRDSESRFYNDNKRWFVHKHFYINV</sequence>
<keyword evidence="1" id="KW-0812">Transmembrane</keyword>
<dbReference type="STRING" id="104421.E2AEQ9"/>
<dbReference type="EMBL" id="GL438900">
    <property type="protein sequence ID" value="EFN68080.1"/>
    <property type="molecule type" value="Genomic_DNA"/>
</dbReference>
<keyword evidence="1" id="KW-1133">Transmembrane helix</keyword>
<dbReference type="OrthoDB" id="6134459at2759"/>